<dbReference type="RefSeq" id="WP_145167592.1">
    <property type="nucleotide sequence ID" value="NZ_CP036525.1"/>
</dbReference>
<dbReference type="AlphaFoldDB" id="A0A517N3T6"/>
<feature type="region of interest" description="Disordered" evidence="1">
    <location>
        <begin position="237"/>
        <end position="268"/>
    </location>
</feature>
<dbReference type="KEGG" id="rlc:K227x_01620"/>
<dbReference type="EMBL" id="CP036525">
    <property type="protein sequence ID" value="QDT01794.1"/>
    <property type="molecule type" value="Genomic_DNA"/>
</dbReference>
<dbReference type="Proteomes" id="UP000318538">
    <property type="component" value="Chromosome"/>
</dbReference>
<accession>A0A517N3T6</accession>
<reference evidence="2 3" key="1">
    <citation type="submission" date="2019-02" db="EMBL/GenBank/DDBJ databases">
        <title>Deep-cultivation of Planctomycetes and their phenomic and genomic characterization uncovers novel biology.</title>
        <authorList>
            <person name="Wiegand S."/>
            <person name="Jogler M."/>
            <person name="Boedeker C."/>
            <person name="Pinto D."/>
            <person name="Vollmers J."/>
            <person name="Rivas-Marin E."/>
            <person name="Kohn T."/>
            <person name="Peeters S.H."/>
            <person name="Heuer A."/>
            <person name="Rast P."/>
            <person name="Oberbeckmann S."/>
            <person name="Bunk B."/>
            <person name="Jeske O."/>
            <person name="Meyerdierks A."/>
            <person name="Storesund J.E."/>
            <person name="Kallscheuer N."/>
            <person name="Luecker S."/>
            <person name="Lage O.M."/>
            <person name="Pohl T."/>
            <person name="Merkel B.J."/>
            <person name="Hornburger P."/>
            <person name="Mueller R.-W."/>
            <person name="Bruemmer F."/>
            <person name="Labrenz M."/>
            <person name="Spormann A.M."/>
            <person name="Op den Camp H."/>
            <person name="Overmann J."/>
            <person name="Amann R."/>
            <person name="Jetten M.S.M."/>
            <person name="Mascher T."/>
            <person name="Medema M.H."/>
            <person name="Devos D.P."/>
            <person name="Kaster A.-K."/>
            <person name="Ovreas L."/>
            <person name="Rohde M."/>
            <person name="Galperin M.Y."/>
            <person name="Jogler C."/>
        </authorList>
    </citation>
    <scope>NUCLEOTIDE SEQUENCE [LARGE SCALE GENOMIC DNA]</scope>
    <source>
        <strain evidence="2 3">K22_7</strain>
    </source>
</reference>
<sequence length="268" mass="29886">MMRSWVKRIALVALGIGLLAGGAAWWALQQTQFVPEFYTRAASNRASTTVEASRRLQAEVEQLQSNVAKIGSWRAAFSDEQINAWLIEELPNKFPRLAALGASEPRIVIEDERVLAAVRYRHGGIDTVVSCEFRVELTEEPNMLAFRVQNLRAGSLPLPLSKFQRGISKEAARGDIDIHWDMTETGPIALVTVPSEDPRYSLSPVVVESLMTYDGALLLSGHTGEWAHHEFQPKGPVHQFVSYRPGTQRNDQSPRISSERSEPPSTIR</sequence>
<gene>
    <name evidence="2" type="ORF">K227x_01620</name>
</gene>
<evidence type="ECO:0000256" key="1">
    <source>
        <dbReference type="SAM" id="MobiDB-lite"/>
    </source>
</evidence>
<name>A0A517N3T6_9BACT</name>
<evidence type="ECO:0000313" key="2">
    <source>
        <dbReference type="EMBL" id="QDT01794.1"/>
    </source>
</evidence>
<protein>
    <submittedName>
        <fullName evidence="2">Uncharacterized protein</fullName>
    </submittedName>
</protein>
<evidence type="ECO:0000313" key="3">
    <source>
        <dbReference type="Proteomes" id="UP000318538"/>
    </source>
</evidence>
<dbReference type="OrthoDB" id="274988at2"/>
<organism evidence="2 3">
    <name type="scientific">Rubripirellula lacrimiformis</name>
    <dbReference type="NCBI Taxonomy" id="1930273"/>
    <lineage>
        <taxon>Bacteria</taxon>
        <taxon>Pseudomonadati</taxon>
        <taxon>Planctomycetota</taxon>
        <taxon>Planctomycetia</taxon>
        <taxon>Pirellulales</taxon>
        <taxon>Pirellulaceae</taxon>
        <taxon>Rubripirellula</taxon>
    </lineage>
</organism>
<proteinExistence type="predicted"/>
<keyword evidence="3" id="KW-1185">Reference proteome</keyword>